<proteinExistence type="predicted"/>
<feature type="transmembrane region" description="Helical" evidence="2">
    <location>
        <begin position="205"/>
        <end position="226"/>
    </location>
</feature>
<accession>A0ABW2KXC8</accession>
<evidence type="ECO:0000313" key="3">
    <source>
        <dbReference type="EMBL" id="MFC7334015.1"/>
    </source>
</evidence>
<feature type="transmembrane region" description="Helical" evidence="2">
    <location>
        <begin position="12"/>
        <end position="33"/>
    </location>
</feature>
<feature type="compositionally biased region" description="Low complexity" evidence="1">
    <location>
        <begin position="389"/>
        <end position="423"/>
    </location>
</feature>
<keyword evidence="2" id="KW-1133">Transmembrane helix</keyword>
<sequence length="434" mass="46770">MPRYVLIDGFRGFFLVFMLINHLNGTIPLPFAAVNHAKLGFVEDAQGFVLLSGVVSGLFYGGLALKKGDALMRARIHDRVLTILRYHAWVLLAVAVLILATGSAAWEAMAPLFYRDFDVAVASAGTLLYQPTFMDILPMYMIYLALTPAMIALMRSGRTPELLAGSVLLWMLAQTGLPGALASLAEAAVRQAVPAFEIRWGFDPLGWQVLFVFGVWVGFGMSSGRIDPAAWVRTHCRGLFLLLTGGALFFLAVKLVFKLELLGPGFSEAFGGSFVRFHFSVLHVVNFLVYLGLVLWLLILGPESPWAPVRVLARLMDRFFRLPWLVFLGQHSLQVYAWHVLVVYLAAWLVTWTGDPGPVVASGIGLVALASLTLPAWLHARSRPPKRPAPAATTAPKASPKSAPMGASPGGASPVGAAPVSAGMVPDGGLGEGR</sequence>
<feature type="transmembrane region" description="Helical" evidence="2">
    <location>
        <begin position="86"/>
        <end position="106"/>
    </location>
</feature>
<gene>
    <name evidence="3" type="ORF">ACFQPS_12655</name>
</gene>
<dbReference type="PIRSF" id="PIRSF028704">
    <property type="entry name" value="UPC028704"/>
    <property type="match status" value="1"/>
</dbReference>
<evidence type="ECO:0000256" key="2">
    <source>
        <dbReference type="SAM" id="Phobius"/>
    </source>
</evidence>
<name>A0ABW2KXC8_9PROT</name>
<feature type="transmembrane region" description="Helical" evidence="2">
    <location>
        <begin position="322"/>
        <end position="347"/>
    </location>
</feature>
<evidence type="ECO:0000256" key="1">
    <source>
        <dbReference type="SAM" id="MobiDB-lite"/>
    </source>
</evidence>
<feature type="transmembrane region" description="Helical" evidence="2">
    <location>
        <begin position="277"/>
        <end position="301"/>
    </location>
</feature>
<dbReference type="InterPro" id="IPR014550">
    <property type="entry name" value="UCP028704_OpgC"/>
</dbReference>
<organism evidence="3 4">
    <name type="scientific">Rhodocista pekingensis</name>
    <dbReference type="NCBI Taxonomy" id="201185"/>
    <lineage>
        <taxon>Bacteria</taxon>
        <taxon>Pseudomonadati</taxon>
        <taxon>Pseudomonadota</taxon>
        <taxon>Alphaproteobacteria</taxon>
        <taxon>Rhodospirillales</taxon>
        <taxon>Azospirillaceae</taxon>
        <taxon>Rhodocista</taxon>
    </lineage>
</organism>
<dbReference type="RefSeq" id="WP_377359477.1">
    <property type="nucleotide sequence ID" value="NZ_JBHTCM010000010.1"/>
</dbReference>
<protein>
    <submittedName>
        <fullName evidence="3">OpgC family protein</fullName>
    </submittedName>
</protein>
<dbReference type="EMBL" id="JBHTCM010000010">
    <property type="protein sequence ID" value="MFC7334015.1"/>
    <property type="molecule type" value="Genomic_DNA"/>
</dbReference>
<feature type="transmembrane region" description="Helical" evidence="2">
    <location>
        <begin position="136"/>
        <end position="155"/>
    </location>
</feature>
<feature type="transmembrane region" description="Helical" evidence="2">
    <location>
        <begin position="45"/>
        <end position="65"/>
    </location>
</feature>
<dbReference type="PANTHER" id="PTHR38592:SF3">
    <property type="entry name" value="BLL4819 PROTEIN"/>
    <property type="match status" value="1"/>
</dbReference>
<comment type="caution">
    <text evidence="3">The sequence shown here is derived from an EMBL/GenBank/DDBJ whole genome shotgun (WGS) entry which is preliminary data.</text>
</comment>
<dbReference type="PANTHER" id="PTHR38592">
    <property type="entry name" value="BLL4819 PROTEIN"/>
    <property type="match status" value="1"/>
</dbReference>
<feature type="transmembrane region" description="Helical" evidence="2">
    <location>
        <begin position="162"/>
        <end position="185"/>
    </location>
</feature>
<dbReference type="Proteomes" id="UP001596456">
    <property type="component" value="Unassembled WGS sequence"/>
</dbReference>
<keyword evidence="2" id="KW-0812">Transmembrane</keyword>
<keyword evidence="2" id="KW-0472">Membrane</keyword>
<reference evidence="4" key="1">
    <citation type="journal article" date="2019" name="Int. J. Syst. Evol. Microbiol.">
        <title>The Global Catalogue of Microorganisms (GCM) 10K type strain sequencing project: providing services to taxonomists for standard genome sequencing and annotation.</title>
        <authorList>
            <consortium name="The Broad Institute Genomics Platform"/>
            <consortium name="The Broad Institute Genome Sequencing Center for Infectious Disease"/>
            <person name="Wu L."/>
            <person name="Ma J."/>
        </authorList>
    </citation>
    <scope>NUCLEOTIDE SEQUENCE [LARGE SCALE GENOMIC DNA]</scope>
    <source>
        <strain evidence="4">CGMCC 1.16275</strain>
    </source>
</reference>
<feature type="transmembrane region" description="Helical" evidence="2">
    <location>
        <begin position="359"/>
        <end position="378"/>
    </location>
</feature>
<keyword evidence="4" id="KW-1185">Reference proteome</keyword>
<feature type="transmembrane region" description="Helical" evidence="2">
    <location>
        <begin position="238"/>
        <end position="257"/>
    </location>
</feature>
<dbReference type="Pfam" id="PF10129">
    <property type="entry name" value="OpgC_C"/>
    <property type="match status" value="1"/>
</dbReference>
<evidence type="ECO:0000313" key="4">
    <source>
        <dbReference type="Proteomes" id="UP001596456"/>
    </source>
</evidence>
<feature type="region of interest" description="Disordered" evidence="1">
    <location>
        <begin position="382"/>
        <end position="434"/>
    </location>
</feature>